<dbReference type="InterPro" id="IPR006261">
    <property type="entry name" value="dGTPase"/>
</dbReference>
<evidence type="ECO:0000313" key="5">
    <source>
        <dbReference type="Proteomes" id="UP000005092"/>
    </source>
</evidence>
<gene>
    <name evidence="4" type="ORF">Rleg9DRAFT_1843</name>
</gene>
<dbReference type="HAMAP" id="MF_01212">
    <property type="entry name" value="dGTPase_type2"/>
    <property type="match status" value="1"/>
</dbReference>
<evidence type="ECO:0000256" key="2">
    <source>
        <dbReference type="HAMAP-Rule" id="MF_01212"/>
    </source>
</evidence>
<dbReference type="Pfam" id="PF01966">
    <property type="entry name" value="HD"/>
    <property type="match status" value="1"/>
</dbReference>
<dbReference type="InterPro" id="IPR003607">
    <property type="entry name" value="HD/PDEase_dom"/>
</dbReference>
<dbReference type="PANTHER" id="PTHR11373">
    <property type="entry name" value="DEOXYNUCLEOSIDE TRIPHOSPHATE TRIPHOSPHOHYDROLASE"/>
    <property type="match status" value="1"/>
</dbReference>
<dbReference type="CDD" id="cd00077">
    <property type="entry name" value="HDc"/>
    <property type="match status" value="1"/>
</dbReference>
<dbReference type="SMART" id="SM00471">
    <property type="entry name" value="HDc"/>
    <property type="match status" value="1"/>
</dbReference>
<dbReference type="PROSITE" id="PS51831">
    <property type="entry name" value="HD"/>
    <property type="match status" value="1"/>
</dbReference>
<dbReference type="NCBIfam" id="TIGR01353">
    <property type="entry name" value="dGTP_triPase"/>
    <property type="match status" value="1"/>
</dbReference>
<dbReference type="RefSeq" id="WP_003586962.1">
    <property type="nucleotide sequence ID" value="NZ_JH719381.1"/>
</dbReference>
<evidence type="ECO:0000259" key="3">
    <source>
        <dbReference type="PROSITE" id="PS51831"/>
    </source>
</evidence>
<dbReference type="NCBIfam" id="NF002328">
    <property type="entry name" value="PRK01286.1-3"/>
    <property type="match status" value="1"/>
</dbReference>
<proteinExistence type="inferred from homology"/>
<reference evidence="4 5" key="1">
    <citation type="submission" date="2012-02" db="EMBL/GenBank/DDBJ databases">
        <title>Improved High-Quality Draft Sequence of Rhizobium leguminosarum bv. trifolii WSM597.</title>
        <authorList>
            <consortium name="US DOE Joint Genome Institute"/>
            <person name="Lucas S."/>
            <person name="Han J."/>
            <person name="Lapidus A."/>
            <person name="Cheng J.-F."/>
            <person name="Goodwin L."/>
            <person name="Pitluck S."/>
            <person name="Peters L."/>
            <person name="Ovchinnikova G."/>
            <person name="Held B."/>
            <person name="Detter J.C."/>
            <person name="Han C."/>
            <person name="Tapia R."/>
            <person name="Land M."/>
            <person name="Hauser L."/>
            <person name="Kyrpides N."/>
            <person name="Ivanova N."/>
            <person name="Pagani I."/>
            <person name="Brau L."/>
            <person name="Yates R."/>
            <person name="O'Hara G."/>
            <person name="Rui T."/>
            <person name="Howieson J."/>
            <person name="Reeve W."/>
            <person name="Woyke T."/>
        </authorList>
    </citation>
    <scope>NUCLEOTIDE SEQUENCE [LARGE SCALE GENOMIC DNA]</scope>
    <source>
        <strain evidence="4 5">WSM597</strain>
    </source>
</reference>
<dbReference type="PANTHER" id="PTHR11373:SF43">
    <property type="entry name" value="DEOXYGUANOSINETRIPHOSPHATE TRIPHOSPHOHYDROLASE-LIKE PROTEIN"/>
    <property type="match status" value="1"/>
</dbReference>
<dbReference type="GO" id="GO:0006203">
    <property type="term" value="P:dGTP catabolic process"/>
    <property type="evidence" value="ECO:0007669"/>
    <property type="project" value="TreeGrafter"/>
</dbReference>
<dbReference type="AlphaFoldDB" id="J0GZ87"/>
<dbReference type="Gene3D" id="1.10.3210.10">
    <property type="entry name" value="Hypothetical protein af1432"/>
    <property type="match status" value="1"/>
</dbReference>
<dbReference type="GO" id="GO:0008832">
    <property type="term" value="F:dGTPase activity"/>
    <property type="evidence" value="ECO:0007669"/>
    <property type="project" value="TreeGrafter"/>
</dbReference>
<feature type="domain" description="HD" evidence="3">
    <location>
        <begin position="75"/>
        <end position="219"/>
    </location>
</feature>
<organism evidence="4 5">
    <name type="scientific">Rhizobium leguminosarum bv. trifolii WSM597</name>
    <dbReference type="NCBI Taxonomy" id="754764"/>
    <lineage>
        <taxon>Bacteria</taxon>
        <taxon>Pseudomonadati</taxon>
        <taxon>Pseudomonadota</taxon>
        <taxon>Alphaproteobacteria</taxon>
        <taxon>Hyphomicrobiales</taxon>
        <taxon>Rhizobiaceae</taxon>
        <taxon>Rhizobium/Agrobacterium group</taxon>
        <taxon>Rhizobium</taxon>
    </lineage>
</organism>
<dbReference type="EMBL" id="JH719381">
    <property type="protein sequence ID" value="EJB03020.1"/>
    <property type="molecule type" value="Genomic_DNA"/>
</dbReference>
<dbReference type="NCBIfam" id="NF002326">
    <property type="entry name" value="PRK01286.1-1"/>
    <property type="match status" value="1"/>
</dbReference>
<sequence length="405" mass="45615">MTIDTRALGFGSSDRAVYAADPWTSRGRLYPEDGSPTRSDFQRDRDRIVHTTAFRRLKHKTQVFIAQDGDHYRTRLTHTIEVAQIARALARALKLDEDLAEGVALVHDFGHTPFGHTGEDALHEVLLPYGGFDHNAQSLRIVTKLERRYAEFDGINLTWESLEGLVKHNGPLLTPDGVGTRGPVPQPILDYCELHDLELATYASLEAQVAAIADDIAYNTHDIDDGLRSGYLTFDMLEEIPFLAGLMAEVRARYPHLEPSRFTHEIMRRQITRMVEDVIAVAQERLSLLRPESAADIRAAARVIATFSGRMAETDSQIKAMLFKRIYRNPDIMRIRAGAAQIVTDLFATYMANPKEMQSHYWVDHIAGLADAPKARHVGDYLAGMTDTYAISAHRRLFDHTPDLR</sequence>
<dbReference type="HOGENOM" id="CLU_028163_1_0_5"/>
<dbReference type="InterPro" id="IPR026875">
    <property type="entry name" value="PHydrolase_assoc_dom"/>
</dbReference>
<keyword evidence="1 2" id="KW-0378">Hydrolase</keyword>
<dbReference type="InterPro" id="IPR006674">
    <property type="entry name" value="HD_domain"/>
</dbReference>
<accession>J0GZ87</accession>
<dbReference type="OrthoDB" id="9803619at2"/>
<protein>
    <recommendedName>
        <fullName evidence="2">Deoxyguanosinetriphosphate triphosphohydrolase-like protein</fullName>
    </recommendedName>
</protein>
<dbReference type="InterPro" id="IPR023023">
    <property type="entry name" value="dNTPase_2"/>
</dbReference>
<evidence type="ECO:0000313" key="4">
    <source>
        <dbReference type="EMBL" id="EJB03020.1"/>
    </source>
</evidence>
<dbReference type="SUPFAM" id="SSF109604">
    <property type="entry name" value="HD-domain/PDEase-like"/>
    <property type="match status" value="1"/>
</dbReference>
<dbReference type="Proteomes" id="UP000005092">
    <property type="component" value="Unassembled WGS sequence"/>
</dbReference>
<dbReference type="Pfam" id="PF13286">
    <property type="entry name" value="HD_assoc"/>
    <property type="match status" value="1"/>
</dbReference>
<name>J0GZ87_RHILT</name>
<evidence type="ECO:0000256" key="1">
    <source>
        <dbReference type="ARBA" id="ARBA00022801"/>
    </source>
</evidence>
<dbReference type="InterPro" id="IPR050135">
    <property type="entry name" value="dGTPase-like"/>
</dbReference>
<comment type="similarity">
    <text evidence="2">Belongs to the dGTPase family. Type 2 subfamily.</text>
</comment>